<keyword evidence="3" id="KW-0472">Membrane</keyword>
<evidence type="ECO:0000256" key="6">
    <source>
        <dbReference type="SAM" id="MobiDB-lite"/>
    </source>
</evidence>
<dbReference type="InterPro" id="IPR006059">
    <property type="entry name" value="SBP"/>
</dbReference>
<evidence type="ECO:0000256" key="5">
    <source>
        <dbReference type="ARBA" id="ARBA00023288"/>
    </source>
</evidence>
<dbReference type="Gene3D" id="3.40.190.10">
    <property type="entry name" value="Periplasmic binding protein-like II"/>
    <property type="match status" value="2"/>
</dbReference>
<dbReference type="Pfam" id="PF01547">
    <property type="entry name" value="SBP_bac_1"/>
    <property type="match status" value="1"/>
</dbReference>
<name>A0A8J8SCZ0_9FIRM</name>
<dbReference type="PROSITE" id="PS51257">
    <property type="entry name" value="PROKAR_LIPOPROTEIN"/>
    <property type="match status" value="1"/>
</dbReference>
<sequence length="540" mass="61545">MKTKKILAILLTLTLMGTLFIGCGKKDDSEKDNNTDTQTNSTTDKPEEKELEGSLISEKPQTFSIFLNFNNMPFNPEWRVWQEIAERTNISLEGVISQSNSNEEEAFNLMLSSGKLADIIGFKNPAELEKLGRDGGLIPLNDLIKEHAPNIQKVLDNDAKFRQGATALDGNIYYIPKNQTLVSAEFWWIRQDWLDKLDLKVPTTVDELYTVLTAFRNDDPNGNGEKDEIPLFDRAGWKMPDEYLYLWDTSTEFYPRDGKMTFEPMEENFKTGVTNLVKWYKEGLIDPEIFTRGAKSRDILYSANIGGMTHDWPSTGNYNRSLAEDIPGFNNVSIAPPANQNGEVIERTTRYPGVGWGISSQCKDPVTLIKFFDFMFTEEGSTLMNWGIEGETYTVNADGTKSYTDTVLNNEQTPLGYLRSLGIQYRIGMLQDAEYEYAFMTPEASAAAKLYNSNPQWFLEDMPPYLDGELGLKYSAEDEAEYKKIMSEVRPYVDEMFQKWLLGASDFEKDYDGFIKELNNRGIERAIEINQKAYDTFLGK</sequence>
<dbReference type="InterPro" id="IPR050490">
    <property type="entry name" value="Bact_solute-bd_prot1"/>
</dbReference>
<feature type="region of interest" description="Disordered" evidence="6">
    <location>
        <begin position="26"/>
        <end position="54"/>
    </location>
</feature>
<keyword evidence="2" id="KW-0732">Signal</keyword>
<dbReference type="PANTHER" id="PTHR43649:SF33">
    <property type="entry name" value="POLYGALACTURONAN_RHAMNOGALACTURONAN-BINDING PROTEIN YTCQ"/>
    <property type="match status" value="1"/>
</dbReference>
<dbReference type="AlphaFoldDB" id="A0A8J8SCZ0"/>
<dbReference type="KEGG" id="vgu:HYG85_13695"/>
<gene>
    <name evidence="7" type="ORF">HYG85_13695</name>
</gene>
<dbReference type="PANTHER" id="PTHR43649">
    <property type="entry name" value="ARABINOSE-BINDING PROTEIN-RELATED"/>
    <property type="match status" value="1"/>
</dbReference>
<evidence type="ECO:0000256" key="3">
    <source>
        <dbReference type="ARBA" id="ARBA00023136"/>
    </source>
</evidence>
<dbReference type="OrthoDB" id="2491264at2"/>
<evidence type="ECO:0000313" key="7">
    <source>
        <dbReference type="EMBL" id="QUH29905.1"/>
    </source>
</evidence>
<dbReference type="RefSeq" id="WP_113674114.1">
    <property type="nucleotide sequence ID" value="NZ_CP058561.1"/>
</dbReference>
<keyword evidence="8" id="KW-1185">Reference proteome</keyword>
<accession>A0A8J8SCZ0</accession>
<evidence type="ECO:0000256" key="4">
    <source>
        <dbReference type="ARBA" id="ARBA00023139"/>
    </source>
</evidence>
<dbReference type="SUPFAM" id="SSF53850">
    <property type="entry name" value="Periplasmic binding protein-like II"/>
    <property type="match status" value="1"/>
</dbReference>
<evidence type="ECO:0000256" key="2">
    <source>
        <dbReference type="ARBA" id="ARBA00022729"/>
    </source>
</evidence>
<keyword evidence="4" id="KW-0564">Palmitate</keyword>
<protein>
    <submittedName>
        <fullName evidence="7">Extracellular solute-binding protein</fullName>
    </submittedName>
</protein>
<evidence type="ECO:0000313" key="8">
    <source>
        <dbReference type="Proteomes" id="UP000677305"/>
    </source>
</evidence>
<dbReference type="EMBL" id="CP058561">
    <property type="protein sequence ID" value="QUH29905.1"/>
    <property type="molecule type" value="Genomic_DNA"/>
</dbReference>
<dbReference type="Proteomes" id="UP000677305">
    <property type="component" value="Chromosome"/>
</dbReference>
<evidence type="ECO:0000256" key="1">
    <source>
        <dbReference type="ARBA" id="ARBA00022475"/>
    </source>
</evidence>
<keyword evidence="1" id="KW-1003">Cell membrane</keyword>
<reference evidence="7 8" key="1">
    <citation type="submission" date="2020-07" db="EMBL/GenBank/DDBJ databases">
        <title>Vallitalea guaymasensis genome.</title>
        <authorList>
            <person name="Postec A."/>
        </authorList>
    </citation>
    <scope>NUCLEOTIDE SEQUENCE [LARGE SCALE GENOMIC DNA]</scope>
    <source>
        <strain evidence="7 8">Ra1766G1</strain>
    </source>
</reference>
<proteinExistence type="predicted"/>
<organism evidence="7 8">
    <name type="scientific">Vallitalea guaymasensis</name>
    <dbReference type="NCBI Taxonomy" id="1185412"/>
    <lineage>
        <taxon>Bacteria</taxon>
        <taxon>Bacillati</taxon>
        <taxon>Bacillota</taxon>
        <taxon>Clostridia</taxon>
        <taxon>Lachnospirales</taxon>
        <taxon>Vallitaleaceae</taxon>
        <taxon>Vallitalea</taxon>
    </lineage>
</organism>
<keyword evidence="5" id="KW-0449">Lipoprotein</keyword>